<dbReference type="PANTHER" id="PTHR34822:SF1">
    <property type="entry name" value="GRPB FAMILY PROTEIN"/>
    <property type="match status" value="1"/>
</dbReference>
<dbReference type="InterPro" id="IPR007344">
    <property type="entry name" value="GrpB/CoaE"/>
</dbReference>
<dbReference type="EMBL" id="RSCE01000009">
    <property type="protein sequence ID" value="RSH80036.1"/>
    <property type="molecule type" value="Genomic_DNA"/>
</dbReference>
<dbReference type="RefSeq" id="XP_028475145.1">
    <property type="nucleotide sequence ID" value="XM_028624977.1"/>
</dbReference>
<evidence type="ECO:0000313" key="2">
    <source>
        <dbReference type="Proteomes" id="UP000279236"/>
    </source>
</evidence>
<dbReference type="PANTHER" id="PTHR34822">
    <property type="entry name" value="GRPB DOMAIN PROTEIN (AFU_ORTHOLOGUE AFUA_1G01530)"/>
    <property type="match status" value="1"/>
</dbReference>
<reference evidence="1 2" key="1">
    <citation type="submission" date="2018-11" db="EMBL/GenBank/DDBJ databases">
        <title>Genome sequence of Apiotrichum porosum DSM 27194.</title>
        <authorList>
            <person name="Aliyu H."/>
            <person name="Gorte O."/>
            <person name="Ochsenreither K."/>
        </authorList>
    </citation>
    <scope>NUCLEOTIDE SEQUENCE [LARGE SCALE GENOMIC DNA]</scope>
    <source>
        <strain evidence="1 2">DSM 27194</strain>
    </source>
</reference>
<organism evidence="1 2">
    <name type="scientific">Apiotrichum porosum</name>
    <dbReference type="NCBI Taxonomy" id="105984"/>
    <lineage>
        <taxon>Eukaryota</taxon>
        <taxon>Fungi</taxon>
        <taxon>Dikarya</taxon>
        <taxon>Basidiomycota</taxon>
        <taxon>Agaricomycotina</taxon>
        <taxon>Tremellomycetes</taxon>
        <taxon>Trichosporonales</taxon>
        <taxon>Trichosporonaceae</taxon>
        <taxon>Apiotrichum</taxon>
    </lineage>
</organism>
<evidence type="ECO:0000313" key="1">
    <source>
        <dbReference type="EMBL" id="RSH80036.1"/>
    </source>
</evidence>
<sequence>MPVIVVPYSPEWPAQFQRIAAELRPALTGVPVIAIEHVGSTSVPGLAAKPIIDIDILVDETNLDAALAAVQTIGYKHVGDMGVQGRHANKHLATHPVEPDALETAPRPALGPGQESCRRNLYVCVDGCLAVRNHLGVRDVLRANPDLRDEYAATKLRLASDPTMEIPEYLEGKSDILLRVLAMTGNITDEEKAEIAAINKGPTASARLASIASQPGSQ</sequence>
<protein>
    <recommendedName>
        <fullName evidence="3">GrpB family protein</fullName>
    </recommendedName>
</protein>
<proteinExistence type="predicted"/>
<evidence type="ECO:0008006" key="3">
    <source>
        <dbReference type="Google" id="ProtNLM"/>
    </source>
</evidence>
<dbReference type="InterPro" id="IPR043519">
    <property type="entry name" value="NT_sf"/>
</dbReference>
<dbReference type="Gene3D" id="3.30.460.10">
    <property type="entry name" value="Beta Polymerase, domain 2"/>
    <property type="match status" value="1"/>
</dbReference>
<gene>
    <name evidence="1" type="ORF">EHS24_009708</name>
</gene>
<accession>A0A427XME9</accession>
<dbReference type="AlphaFoldDB" id="A0A427XME9"/>
<dbReference type="Pfam" id="PF04229">
    <property type="entry name" value="GrpB"/>
    <property type="match status" value="1"/>
</dbReference>
<dbReference type="SUPFAM" id="SSF81301">
    <property type="entry name" value="Nucleotidyltransferase"/>
    <property type="match status" value="1"/>
</dbReference>
<dbReference type="Proteomes" id="UP000279236">
    <property type="component" value="Unassembled WGS sequence"/>
</dbReference>
<comment type="caution">
    <text evidence="1">The sequence shown here is derived from an EMBL/GenBank/DDBJ whole genome shotgun (WGS) entry which is preliminary data.</text>
</comment>
<dbReference type="GeneID" id="39594251"/>
<keyword evidence="2" id="KW-1185">Reference proteome</keyword>
<dbReference type="OrthoDB" id="630895at2759"/>
<name>A0A427XME9_9TREE</name>